<evidence type="ECO:0000313" key="1">
    <source>
        <dbReference type="EMBL" id="NYF53729.1"/>
    </source>
</evidence>
<dbReference type="Proteomes" id="UP000534186">
    <property type="component" value="Unassembled WGS sequence"/>
</dbReference>
<sequence>MLIFCALELANAGHQLRLPFLFRCVPGCRAVQRQKPHSGKIHTCYDKNMNYKTSALLRVAQAQSSGSTNDTGEFPMILIRFLTHCI</sequence>
<name>A0A7Y9T6V0_9BACT</name>
<dbReference type="AlphaFoldDB" id="A0A7Y9T6V0"/>
<accession>A0A7Y9T6V0</accession>
<evidence type="ECO:0000313" key="2">
    <source>
        <dbReference type="Proteomes" id="UP000534186"/>
    </source>
</evidence>
<gene>
    <name evidence="1" type="ORF">HDF12_004128</name>
</gene>
<reference evidence="1 2" key="1">
    <citation type="submission" date="2020-07" db="EMBL/GenBank/DDBJ databases">
        <title>Genomic Encyclopedia of Type Strains, Phase IV (KMG-V): Genome sequencing to study the core and pangenomes of soil and plant-associated prokaryotes.</title>
        <authorList>
            <person name="Whitman W."/>
        </authorList>
    </citation>
    <scope>NUCLEOTIDE SEQUENCE [LARGE SCALE GENOMIC DNA]</scope>
    <source>
        <strain evidence="1 2">M8UP30</strain>
    </source>
</reference>
<proteinExistence type="predicted"/>
<dbReference type="EMBL" id="JACCCV010000002">
    <property type="protein sequence ID" value="NYF53729.1"/>
    <property type="molecule type" value="Genomic_DNA"/>
</dbReference>
<organism evidence="1 2">
    <name type="scientific">Tunturiibacter lichenicola</name>
    <dbReference type="NCBI Taxonomy" id="2051959"/>
    <lineage>
        <taxon>Bacteria</taxon>
        <taxon>Pseudomonadati</taxon>
        <taxon>Acidobacteriota</taxon>
        <taxon>Terriglobia</taxon>
        <taxon>Terriglobales</taxon>
        <taxon>Acidobacteriaceae</taxon>
        <taxon>Tunturiibacter</taxon>
    </lineage>
</organism>
<comment type="caution">
    <text evidence="1">The sequence shown here is derived from an EMBL/GenBank/DDBJ whole genome shotgun (WGS) entry which is preliminary data.</text>
</comment>
<protein>
    <submittedName>
        <fullName evidence="1">Uncharacterized protein</fullName>
    </submittedName>
</protein>